<feature type="region of interest" description="Disordered" evidence="1">
    <location>
        <begin position="28"/>
        <end position="47"/>
    </location>
</feature>
<gene>
    <name evidence="2" type="ORF">SDC9_107960</name>
</gene>
<evidence type="ECO:0000313" key="2">
    <source>
        <dbReference type="EMBL" id="MPM61106.1"/>
    </source>
</evidence>
<comment type="caution">
    <text evidence="2">The sequence shown here is derived from an EMBL/GenBank/DDBJ whole genome shotgun (WGS) entry which is preliminary data.</text>
</comment>
<name>A0A645B7R4_9ZZZZ</name>
<proteinExistence type="predicted"/>
<organism evidence="2">
    <name type="scientific">bioreactor metagenome</name>
    <dbReference type="NCBI Taxonomy" id="1076179"/>
    <lineage>
        <taxon>unclassified sequences</taxon>
        <taxon>metagenomes</taxon>
        <taxon>ecological metagenomes</taxon>
    </lineage>
</organism>
<protein>
    <submittedName>
        <fullName evidence="2">Uncharacterized protein</fullName>
    </submittedName>
</protein>
<evidence type="ECO:0000256" key="1">
    <source>
        <dbReference type="SAM" id="MobiDB-lite"/>
    </source>
</evidence>
<sequence>MYDIGVDAPPAQAAVIFKEIGLFQHFEYHGGGTGQQRPAAKRVQPRP</sequence>
<dbReference type="EMBL" id="VSSQ01018154">
    <property type="protein sequence ID" value="MPM61106.1"/>
    <property type="molecule type" value="Genomic_DNA"/>
</dbReference>
<accession>A0A645B7R4</accession>
<dbReference type="AlphaFoldDB" id="A0A645B7R4"/>
<reference evidence="2" key="1">
    <citation type="submission" date="2019-08" db="EMBL/GenBank/DDBJ databases">
        <authorList>
            <person name="Kucharzyk K."/>
            <person name="Murdoch R.W."/>
            <person name="Higgins S."/>
            <person name="Loffler F."/>
        </authorList>
    </citation>
    <scope>NUCLEOTIDE SEQUENCE</scope>
</reference>